<sequence length="401" mass="43176">MLLETTKELEDEFPFTLDMNGGKPIGIGWVHSTIDHNGERSSSATAYLNGAGDNVHVLVNTYVARVLSVGKGKDFRGIEVVTDWQEQDAKKKQLRARKEVIVSGGVIGSPQILLNSGVGNEEELSAVGIEALVDNPGIGKNLTDQVVVVLMFDTAIQTTDFDRDAALVEWNETRTGPIARAGHLNHMVWVRLPQDKPPFSSGLPDPTGGETSPHIEFAFLQISHKLPGTPVPIPLPPQDSVGVTIQHSVINLHPVSRGSITLSSSDPFAYPLIDFDMLSEEVDIAILREGIRSARRLFSAPVFKDSVNSTVFPAANITSDEDLDAFIRSSARGYLHGVGSMSMSPRGATWGAVDPDFRVKGVNGLRVVDASVIPSAPSGHTQAPVYGFAERASEVIADAWK</sequence>
<dbReference type="Pfam" id="PF00732">
    <property type="entry name" value="GMC_oxred_N"/>
    <property type="match status" value="1"/>
</dbReference>
<evidence type="ECO:0000313" key="17">
    <source>
        <dbReference type="EMBL" id="KAF7777842.1"/>
    </source>
</evidence>
<name>A0A8H7F5P5_AGABI</name>
<dbReference type="InterPro" id="IPR000172">
    <property type="entry name" value="GMC_OxRdtase_N"/>
</dbReference>
<evidence type="ECO:0000313" key="18">
    <source>
        <dbReference type="Proteomes" id="UP000629468"/>
    </source>
</evidence>
<comment type="subunit">
    <text evidence="4">Monomer.</text>
</comment>
<dbReference type="PANTHER" id="PTHR11552:SF147">
    <property type="entry name" value="CHOLINE DEHYDROGENASE, MITOCHONDRIAL"/>
    <property type="match status" value="1"/>
</dbReference>
<evidence type="ECO:0000256" key="3">
    <source>
        <dbReference type="ARBA" id="ARBA00010790"/>
    </source>
</evidence>
<evidence type="ECO:0000256" key="11">
    <source>
        <dbReference type="ARBA" id="ARBA00034010"/>
    </source>
</evidence>
<dbReference type="SUPFAM" id="SSF54373">
    <property type="entry name" value="FAD-linked reductases, C-terminal domain"/>
    <property type="match status" value="1"/>
</dbReference>
<dbReference type="GO" id="GO:0005576">
    <property type="term" value="C:extracellular region"/>
    <property type="evidence" value="ECO:0007669"/>
    <property type="project" value="UniProtKB-SubCell"/>
</dbReference>
<evidence type="ECO:0000256" key="4">
    <source>
        <dbReference type="ARBA" id="ARBA00011245"/>
    </source>
</evidence>
<dbReference type="GO" id="GO:0050660">
    <property type="term" value="F:flavin adenine dinucleotide binding"/>
    <property type="evidence" value="ECO:0007669"/>
    <property type="project" value="InterPro"/>
</dbReference>
<dbReference type="Pfam" id="PF05199">
    <property type="entry name" value="GMC_oxred_C"/>
    <property type="match status" value="1"/>
</dbReference>
<comment type="function">
    <text evidence="9">Catalyzes the single-oxidation or sequential double oxidation reaction of carbohydrates primarily at carbon-2 and/or carbon-3 with the concomitant reduction of the flavin. The enzyme exhibits a broad sugar substrate specificity, oxidizing different aldopyranoses to the corresponding C-1, C-2, C-3 or C-1,2, C-2,3 and C-3,4 (di)dehydro sugars with substrate-specific regioselectivity. Accepts only a narrow range of electron acceptors such as substituted benzoquinones and complexed metal ions and reacts extremely slowly with O(2) as acceptor. May play a role in the natural recycling of plant matter by oxidizing all major monosaccharides in lignocellulose and by reducing quinone compounds or reactive radical species generated during lignin depolymerization.</text>
</comment>
<comment type="similarity">
    <text evidence="3">Belongs to the GMC oxidoreductase family.</text>
</comment>
<protein>
    <recommendedName>
        <fullName evidence="5">pyranose dehydrogenase (acceptor)</fullName>
        <ecNumber evidence="5">1.1.99.29</ecNumber>
    </recommendedName>
</protein>
<evidence type="ECO:0000256" key="12">
    <source>
        <dbReference type="ARBA" id="ARBA00034029"/>
    </source>
</evidence>
<proteinExistence type="inferred from homology"/>
<evidence type="ECO:0000259" key="16">
    <source>
        <dbReference type="Pfam" id="PF05199"/>
    </source>
</evidence>
<feature type="domain" description="Glucose-methanol-choline oxidoreductase C-terminal" evidence="16">
    <location>
        <begin position="254"/>
        <end position="389"/>
    </location>
</feature>
<evidence type="ECO:0000256" key="8">
    <source>
        <dbReference type="ARBA" id="ARBA00022827"/>
    </source>
</evidence>
<accession>A0A8H7F5P5</accession>
<evidence type="ECO:0000256" key="10">
    <source>
        <dbReference type="ARBA" id="ARBA00033986"/>
    </source>
</evidence>
<evidence type="ECO:0000256" key="5">
    <source>
        <dbReference type="ARBA" id="ARBA00013177"/>
    </source>
</evidence>
<feature type="domain" description="Glucose-methanol-choline oxidoreductase N-terminal" evidence="15">
    <location>
        <begin position="15"/>
        <end position="147"/>
    </location>
</feature>
<dbReference type="InterPro" id="IPR007867">
    <property type="entry name" value="GMC_OxRtase_C"/>
</dbReference>
<evidence type="ECO:0000256" key="9">
    <source>
        <dbReference type="ARBA" id="ARBA00024699"/>
    </source>
</evidence>
<evidence type="ECO:0000256" key="13">
    <source>
        <dbReference type="ARBA" id="ARBA00034050"/>
    </source>
</evidence>
<evidence type="ECO:0000256" key="7">
    <source>
        <dbReference type="ARBA" id="ARBA00022630"/>
    </source>
</evidence>
<comment type="catalytic activity">
    <reaction evidence="12">
        <text>pyranose + acceptor = pyranos-3-ulose + reduced acceptor.</text>
        <dbReference type="EC" id="1.1.99.29"/>
    </reaction>
</comment>
<comment type="subcellular location">
    <subcellularLocation>
        <location evidence="2">Secreted</location>
    </subcellularLocation>
</comment>
<comment type="cofactor">
    <cofactor evidence="1">
        <name>FAD</name>
        <dbReference type="ChEBI" id="CHEBI:57692"/>
    </cofactor>
</comment>
<comment type="catalytic activity">
    <reaction evidence="11">
        <text>pyranose + acceptor = pyranos-2,3-diulose + reduced acceptor.</text>
        <dbReference type="EC" id="1.1.99.29"/>
    </reaction>
</comment>
<dbReference type="Gene3D" id="3.50.50.60">
    <property type="entry name" value="FAD/NAD(P)-binding domain"/>
    <property type="match status" value="1"/>
</dbReference>
<dbReference type="SUPFAM" id="SSF51905">
    <property type="entry name" value="FAD/NAD(P)-binding domain"/>
    <property type="match status" value="1"/>
</dbReference>
<reference evidence="17 18" key="1">
    <citation type="journal article" name="Sci. Rep.">
        <title>Telomere-to-telomere assembled and centromere annotated genomes of the two main subspecies of the button mushroom Agaricus bisporus reveal especially polymorphic chromosome ends.</title>
        <authorList>
            <person name="Sonnenberg A.S.M."/>
            <person name="Sedaghat-Telgerd N."/>
            <person name="Lavrijssen B."/>
            <person name="Ohm R.A."/>
            <person name="Hendrickx P.M."/>
            <person name="Scholtmeijer K."/>
            <person name="Baars J.J.P."/>
            <person name="van Peer A."/>
        </authorList>
    </citation>
    <scope>NUCLEOTIDE SEQUENCE [LARGE SCALE GENOMIC DNA]</scope>
    <source>
        <strain evidence="17 18">H119_p4</strain>
    </source>
</reference>
<gene>
    <name evidence="17" type="ORF">Agabi119p4_3914</name>
</gene>
<keyword evidence="7" id="KW-0285">Flavoprotein</keyword>
<dbReference type="EMBL" id="JABXXO010000005">
    <property type="protein sequence ID" value="KAF7777842.1"/>
    <property type="molecule type" value="Genomic_DNA"/>
</dbReference>
<dbReference type="AlphaFoldDB" id="A0A8H7F5P5"/>
<dbReference type="EC" id="1.1.99.29" evidence="5"/>
<evidence type="ECO:0000256" key="14">
    <source>
        <dbReference type="ARBA" id="ARBA00034059"/>
    </source>
</evidence>
<organism evidence="17 18">
    <name type="scientific">Agaricus bisporus var. burnettii</name>
    <dbReference type="NCBI Taxonomy" id="192524"/>
    <lineage>
        <taxon>Eukaryota</taxon>
        <taxon>Fungi</taxon>
        <taxon>Dikarya</taxon>
        <taxon>Basidiomycota</taxon>
        <taxon>Agaricomycotina</taxon>
        <taxon>Agaricomycetes</taxon>
        <taxon>Agaricomycetidae</taxon>
        <taxon>Agaricales</taxon>
        <taxon>Agaricineae</taxon>
        <taxon>Agaricaceae</taxon>
        <taxon>Agaricus</taxon>
    </lineage>
</organism>
<evidence type="ECO:0000259" key="15">
    <source>
        <dbReference type="Pfam" id="PF00732"/>
    </source>
</evidence>
<dbReference type="PANTHER" id="PTHR11552">
    <property type="entry name" value="GLUCOSE-METHANOL-CHOLINE GMC OXIDOREDUCTASE"/>
    <property type="match status" value="1"/>
</dbReference>
<dbReference type="GO" id="GO:0033718">
    <property type="term" value="F:pyranose dehydrogenase (acceptor) activity"/>
    <property type="evidence" value="ECO:0007669"/>
    <property type="project" value="UniProtKB-EC"/>
</dbReference>
<comment type="catalytic activity">
    <reaction evidence="10">
        <text>pyranose + acceptor = pyranos-2-ulose + reduced acceptor.</text>
        <dbReference type="EC" id="1.1.99.29"/>
    </reaction>
</comment>
<dbReference type="Gene3D" id="3.30.560.10">
    <property type="entry name" value="Glucose Oxidase, domain 3"/>
    <property type="match status" value="1"/>
</dbReference>
<dbReference type="InterPro" id="IPR036188">
    <property type="entry name" value="FAD/NAD-bd_sf"/>
</dbReference>
<evidence type="ECO:0000256" key="6">
    <source>
        <dbReference type="ARBA" id="ARBA00022525"/>
    </source>
</evidence>
<comment type="caution">
    <text evidence="17">The sequence shown here is derived from an EMBL/GenBank/DDBJ whole genome shotgun (WGS) entry which is preliminary data.</text>
</comment>
<keyword evidence="8" id="KW-0274">FAD</keyword>
<evidence type="ECO:0000256" key="1">
    <source>
        <dbReference type="ARBA" id="ARBA00001974"/>
    </source>
</evidence>
<dbReference type="Proteomes" id="UP000629468">
    <property type="component" value="Unassembled WGS sequence"/>
</dbReference>
<comment type="catalytic activity">
    <reaction evidence="13">
        <text>a pyranoside + acceptor = a pyranosid-3-ulose + reduced acceptor.</text>
        <dbReference type="EC" id="1.1.99.29"/>
    </reaction>
</comment>
<comment type="catalytic activity">
    <reaction evidence="14">
        <text>a pyranoside + acceptor = a pyranosid-3,4-diulose + reduced acceptor.</text>
        <dbReference type="EC" id="1.1.99.29"/>
    </reaction>
</comment>
<evidence type="ECO:0000256" key="2">
    <source>
        <dbReference type="ARBA" id="ARBA00004613"/>
    </source>
</evidence>
<dbReference type="InterPro" id="IPR012132">
    <property type="entry name" value="GMC_OxRdtase"/>
</dbReference>
<keyword evidence="6" id="KW-0964">Secreted</keyword>